<feature type="compositionally biased region" description="Polar residues" evidence="1">
    <location>
        <begin position="208"/>
        <end position="219"/>
    </location>
</feature>
<feature type="region of interest" description="Disordered" evidence="1">
    <location>
        <begin position="39"/>
        <end position="171"/>
    </location>
</feature>
<dbReference type="OMA" id="PCHTINS"/>
<dbReference type="AlphaFoldDB" id="U4KU62"/>
<feature type="compositionally biased region" description="Polar residues" evidence="1">
    <location>
        <begin position="476"/>
        <end position="513"/>
    </location>
</feature>
<feature type="region of interest" description="Disordered" evidence="1">
    <location>
        <begin position="636"/>
        <end position="787"/>
    </location>
</feature>
<feature type="region of interest" description="Disordered" evidence="1">
    <location>
        <begin position="196"/>
        <end position="219"/>
    </location>
</feature>
<evidence type="ECO:0000313" key="3">
    <source>
        <dbReference type="Proteomes" id="UP000018144"/>
    </source>
</evidence>
<feature type="compositionally biased region" description="Basic and acidic residues" evidence="1">
    <location>
        <begin position="646"/>
        <end position="657"/>
    </location>
</feature>
<feature type="compositionally biased region" description="Basic and acidic residues" evidence="1">
    <location>
        <begin position="59"/>
        <end position="69"/>
    </location>
</feature>
<feature type="region of interest" description="Disordered" evidence="1">
    <location>
        <begin position="239"/>
        <end position="263"/>
    </location>
</feature>
<reference evidence="2 3" key="1">
    <citation type="journal article" date="2013" name="PLoS Genet.">
        <title>The genome and development-dependent transcriptomes of Pyronema confluens: a window into fungal evolution.</title>
        <authorList>
            <person name="Traeger S."/>
            <person name="Altegoer F."/>
            <person name="Freitag M."/>
            <person name="Gabaldon T."/>
            <person name="Kempken F."/>
            <person name="Kumar A."/>
            <person name="Marcet-Houben M."/>
            <person name="Poggeler S."/>
            <person name="Stajich J.E."/>
            <person name="Nowrousian M."/>
        </authorList>
    </citation>
    <scope>NUCLEOTIDE SEQUENCE [LARGE SCALE GENOMIC DNA]</scope>
    <source>
        <strain evidence="3">CBS 100304</strain>
        <tissue evidence="2">Vegetative mycelium</tissue>
    </source>
</reference>
<proteinExistence type="predicted"/>
<accession>U4KU62</accession>
<sequence>MAAPTTVTKTRLLRSAEKNIQTVTSEVDWNKKRPKIEFSADSPAVKADERGRAKRRKVSQWEESKEAPKRVTRGATKRAEKAVEAGGAEVEKKEKGTQEKRRSSMLLPIRETSSQVGTPTSAKDVQMAEAGVGEVKGPTEQQERQEDVMDAAPVEAPATESVKPTEETKESNAEIQMEIQTETTIQVELAITADHPPARNAAPAPAAESQTTPYQSTQMQLSAARNFFLDAMAESPIRFDTFNTPESDKQKPTPKSAPTESPFGNLSLPFIPGISMVPSEPTPVPAPKVSLPPPQLPPFSFGGSAPDTSLGGGLGGGFTIHTSPKHTPPQQQHVSRRFTPINARWNNVENGFTQGTQNMFPAISPPKPEDFLPPPTTPRTEKPSGGFPNSNSKLIYHLSPPNAGDFALPPTTPNAGKFSSPFKPAETATKANKSPTKSSKASKASESRKSAASSKRSNTDGFIHYTPTHPPPPASHQVTATPVTSKTTPFVFNTPHTPPQVTKTPRTSRTNNPFAFPTPKPLPQVTATPGFTPAPQPRHHAPPVAATPGPHLRAEPTSGTTGTTRSNNPFAFPTPALAGWNTSSSPKGFDDASRFRSSPPAQEVTPVTTFKSFSDTNSTPGNIAVAAGVGVKSATVKKTVGFSGLGEKEKEKEKEDEPPLSNTADTEVATQPNTHSPGMLSLSYMPDTQKSLSQTPSAFLTETQKPLSQTPSGYSGLPGFPAGQPGQPGEPGLSGLSAFPDHQMPLSLNFSPEKPTQPTDDDNTMSFDIPPFPGDDDEPTTSLADNEDVKDALNLLGPGWSIDDDLRAMAGTSTPVQKKGKSRGSRLVGKKNRWA</sequence>
<feature type="region of interest" description="Disordered" evidence="1">
    <location>
        <begin position="363"/>
        <end position="619"/>
    </location>
</feature>
<feature type="compositionally biased region" description="Polar residues" evidence="1">
    <location>
        <begin position="746"/>
        <end position="758"/>
    </location>
</feature>
<feature type="compositionally biased region" description="Low complexity" evidence="1">
    <location>
        <begin position="427"/>
        <end position="442"/>
    </location>
</feature>
<evidence type="ECO:0000256" key="1">
    <source>
        <dbReference type="SAM" id="MobiDB-lite"/>
    </source>
</evidence>
<feature type="compositionally biased region" description="Polar residues" evidence="1">
    <location>
        <begin position="660"/>
        <end position="676"/>
    </location>
</feature>
<feature type="compositionally biased region" description="Basic and acidic residues" evidence="1">
    <location>
        <begin position="77"/>
        <end position="102"/>
    </location>
</feature>
<name>U4KU62_PYROM</name>
<feature type="compositionally biased region" description="Pro residues" evidence="1">
    <location>
        <begin position="363"/>
        <end position="377"/>
    </location>
</feature>
<dbReference type="Proteomes" id="UP000018144">
    <property type="component" value="Unassembled WGS sequence"/>
</dbReference>
<feature type="compositionally biased region" description="Low complexity" evidence="1">
    <location>
        <begin position="196"/>
        <end position="207"/>
    </location>
</feature>
<dbReference type="STRING" id="1076935.U4KU62"/>
<feature type="region of interest" description="Disordered" evidence="1">
    <location>
        <begin position="811"/>
        <end position="835"/>
    </location>
</feature>
<protein>
    <submittedName>
        <fullName evidence="2">Uncharacterized protein</fullName>
    </submittedName>
</protein>
<feature type="compositionally biased region" description="Polar residues" evidence="1">
    <location>
        <begin position="595"/>
        <end position="619"/>
    </location>
</feature>
<dbReference type="EMBL" id="HF935204">
    <property type="protein sequence ID" value="CCX04457.1"/>
    <property type="molecule type" value="Genomic_DNA"/>
</dbReference>
<organism evidence="2 3">
    <name type="scientific">Pyronema omphalodes (strain CBS 100304)</name>
    <name type="common">Pyronema confluens</name>
    <dbReference type="NCBI Taxonomy" id="1076935"/>
    <lineage>
        <taxon>Eukaryota</taxon>
        <taxon>Fungi</taxon>
        <taxon>Dikarya</taxon>
        <taxon>Ascomycota</taxon>
        <taxon>Pezizomycotina</taxon>
        <taxon>Pezizomycetes</taxon>
        <taxon>Pezizales</taxon>
        <taxon>Pyronemataceae</taxon>
        <taxon>Pyronema</taxon>
    </lineage>
</organism>
<feature type="compositionally biased region" description="Basic residues" evidence="1">
    <location>
        <begin position="818"/>
        <end position="835"/>
    </location>
</feature>
<keyword evidence="3" id="KW-1185">Reference proteome</keyword>
<feature type="compositionally biased region" description="Low complexity" evidence="1">
    <location>
        <begin position="717"/>
        <end position="736"/>
    </location>
</feature>
<feature type="compositionally biased region" description="Low complexity" evidence="1">
    <location>
        <begin position="556"/>
        <end position="569"/>
    </location>
</feature>
<feature type="compositionally biased region" description="Polar residues" evidence="1">
    <location>
        <begin position="686"/>
        <end position="713"/>
    </location>
</feature>
<evidence type="ECO:0000313" key="2">
    <source>
        <dbReference type="EMBL" id="CCX04457.1"/>
    </source>
</evidence>
<feature type="compositionally biased region" description="Polar residues" evidence="1">
    <location>
        <begin position="111"/>
        <end position="123"/>
    </location>
</feature>
<gene>
    <name evidence="2" type="ORF">PCON_02295</name>
</gene>